<keyword evidence="7" id="KW-0152">Cholesterol biosynthesis</keyword>
<protein>
    <recommendedName>
        <fullName evidence="19">Delta(14)-sterol reductase</fullName>
        <ecNumber evidence="4">1.3.1.70</ecNumber>
    </recommendedName>
    <alternativeName>
        <fullName evidence="17">C-14 sterol reductase</fullName>
    </alternativeName>
    <alternativeName>
        <fullName evidence="18">Sterol C14-reductase</fullName>
    </alternativeName>
</protein>
<dbReference type="HOGENOM" id="CLU_015631_0_3_1"/>
<evidence type="ECO:0000256" key="10">
    <source>
        <dbReference type="ARBA" id="ARBA00022989"/>
    </source>
</evidence>
<dbReference type="PANTHER" id="PTHR21257">
    <property type="entry name" value="DELTA(14)-STEROL REDUCTASE"/>
    <property type="match status" value="1"/>
</dbReference>
<dbReference type="GO" id="GO:0005789">
    <property type="term" value="C:endoplasmic reticulum membrane"/>
    <property type="evidence" value="ECO:0000318"/>
    <property type="project" value="GO_Central"/>
</dbReference>
<feature type="transmembrane region" description="Helical" evidence="20">
    <location>
        <begin position="261"/>
        <end position="280"/>
    </location>
</feature>
<dbReference type="InParanoid" id="A7SXI1"/>
<dbReference type="Pfam" id="PF01222">
    <property type="entry name" value="ERG4_ERG24"/>
    <property type="match status" value="1"/>
</dbReference>
<dbReference type="PhylomeDB" id="A7SXI1"/>
<dbReference type="GO" id="GO:0005637">
    <property type="term" value="C:nuclear inner membrane"/>
    <property type="evidence" value="ECO:0000318"/>
    <property type="project" value="GO_Central"/>
</dbReference>
<dbReference type="EMBL" id="DS469888">
    <property type="protein sequence ID" value="EDO31599.1"/>
    <property type="molecule type" value="Genomic_DNA"/>
</dbReference>
<evidence type="ECO:0000256" key="18">
    <source>
        <dbReference type="ARBA" id="ARBA00031227"/>
    </source>
</evidence>
<name>A7SXI1_NEMVE</name>
<evidence type="ECO:0000256" key="17">
    <source>
        <dbReference type="ARBA" id="ARBA00030165"/>
    </source>
</evidence>
<evidence type="ECO:0000256" key="5">
    <source>
        <dbReference type="ARBA" id="ARBA00022516"/>
    </source>
</evidence>
<evidence type="ECO:0000256" key="4">
    <source>
        <dbReference type="ARBA" id="ARBA00012413"/>
    </source>
</evidence>
<evidence type="ECO:0000256" key="16">
    <source>
        <dbReference type="ARBA" id="ARBA00023221"/>
    </source>
</evidence>
<keyword evidence="7" id="KW-0153">Cholesterol metabolism</keyword>
<keyword evidence="10 20" id="KW-1133">Transmembrane helix</keyword>
<dbReference type="UniPathway" id="UPA00063"/>
<keyword evidence="5" id="KW-0444">Lipid biosynthesis</keyword>
<reference evidence="21 22" key="1">
    <citation type="journal article" date="2007" name="Science">
        <title>Sea anemone genome reveals ancestral eumetazoan gene repertoire and genomic organization.</title>
        <authorList>
            <person name="Putnam N.H."/>
            <person name="Srivastava M."/>
            <person name="Hellsten U."/>
            <person name="Dirks B."/>
            <person name="Chapman J."/>
            <person name="Salamov A."/>
            <person name="Terry A."/>
            <person name="Shapiro H."/>
            <person name="Lindquist E."/>
            <person name="Kapitonov V.V."/>
            <person name="Jurka J."/>
            <person name="Genikhovich G."/>
            <person name="Grigoriev I.V."/>
            <person name="Lucas S.M."/>
            <person name="Steele R.E."/>
            <person name="Finnerty J.R."/>
            <person name="Technau U."/>
            <person name="Martindale M.Q."/>
            <person name="Rokhsar D.S."/>
        </authorList>
    </citation>
    <scope>NUCLEOTIDE SEQUENCE [LARGE SCALE GENOMIC DNA]</scope>
    <source>
        <strain evidence="22">CH2 X CH6</strain>
    </source>
</reference>
<dbReference type="eggNOG" id="KOG1435">
    <property type="taxonomic scope" value="Eukaryota"/>
</dbReference>
<comment type="subcellular location">
    <subcellularLocation>
        <location evidence="1">Membrane</location>
        <topology evidence="1">Multi-pass membrane protein</topology>
    </subcellularLocation>
</comment>
<keyword evidence="15" id="KW-1207">Sterol metabolism</keyword>
<evidence type="ECO:0000256" key="3">
    <source>
        <dbReference type="ARBA" id="ARBA00005402"/>
    </source>
</evidence>
<keyword evidence="11" id="KW-0560">Oxidoreductase</keyword>
<evidence type="ECO:0000256" key="14">
    <source>
        <dbReference type="ARBA" id="ARBA00023136"/>
    </source>
</evidence>
<feature type="transmembrane region" description="Helical" evidence="20">
    <location>
        <begin position="108"/>
        <end position="126"/>
    </location>
</feature>
<feature type="transmembrane region" description="Helical" evidence="20">
    <location>
        <begin position="21"/>
        <end position="42"/>
    </location>
</feature>
<feature type="transmembrane region" description="Helical" evidence="20">
    <location>
        <begin position="362"/>
        <end position="386"/>
    </location>
</feature>
<evidence type="ECO:0000313" key="21">
    <source>
        <dbReference type="EMBL" id="EDO31599.1"/>
    </source>
</evidence>
<dbReference type="GO" id="GO:0006695">
    <property type="term" value="P:cholesterol biosynthetic process"/>
    <property type="evidence" value="ECO:0000318"/>
    <property type="project" value="GO_Central"/>
</dbReference>
<dbReference type="PROSITE" id="PS01017">
    <property type="entry name" value="STEROL_REDUCT_1"/>
    <property type="match status" value="1"/>
</dbReference>
<feature type="transmembrane region" description="Helical" evidence="20">
    <location>
        <begin position="138"/>
        <end position="158"/>
    </location>
</feature>
<dbReference type="EC" id="1.3.1.70" evidence="4"/>
<evidence type="ECO:0000256" key="1">
    <source>
        <dbReference type="ARBA" id="ARBA00004141"/>
    </source>
</evidence>
<keyword evidence="6 20" id="KW-0812">Transmembrane</keyword>
<keyword evidence="14 20" id="KW-0472">Membrane</keyword>
<keyword evidence="9" id="KW-0752">Steroid biosynthesis</keyword>
<dbReference type="PANTHER" id="PTHR21257:SF52">
    <property type="entry name" value="DELTA(14)-STEROL REDUCTASE TM7SF2"/>
    <property type="match status" value="1"/>
</dbReference>
<dbReference type="FunCoup" id="A7SXI1">
    <property type="interactions" value="274"/>
</dbReference>
<evidence type="ECO:0000256" key="11">
    <source>
        <dbReference type="ARBA" id="ARBA00023002"/>
    </source>
</evidence>
<comment type="pathway">
    <text evidence="2">Steroid biosynthesis; cholesterol biosynthesis.</text>
</comment>
<dbReference type="GO" id="GO:0050613">
    <property type="term" value="F:Delta14-sterol reductase activity"/>
    <property type="evidence" value="ECO:0000318"/>
    <property type="project" value="GO_Central"/>
</dbReference>
<evidence type="ECO:0000256" key="19">
    <source>
        <dbReference type="ARBA" id="ARBA00069705"/>
    </source>
</evidence>
<dbReference type="Proteomes" id="UP000001593">
    <property type="component" value="Unassembled WGS sequence"/>
</dbReference>
<evidence type="ECO:0000256" key="15">
    <source>
        <dbReference type="ARBA" id="ARBA00023166"/>
    </source>
</evidence>
<evidence type="ECO:0000256" key="13">
    <source>
        <dbReference type="ARBA" id="ARBA00023098"/>
    </source>
</evidence>
<gene>
    <name evidence="21" type="ORF">NEMVEDRAFT_v1g136737</name>
</gene>
<evidence type="ECO:0000256" key="6">
    <source>
        <dbReference type="ARBA" id="ARBA00022692"/>
    </source>
</evidence>
<dbReference type="FunFam" id="1.20.120.1630:FF:000011">
    <property type="entry name" value="Delta(14)-sterol reductase"/>
    <property type="match status" value="1"/>
</dbReference>
<keyword evidence="8" id="KW-0521">NADP</keyword>
<dbReference type="Gene3D" id="1.20.120.1630">
    <property type="match status" value="1"/>
</dbReference>
<feature type="transmembrane region" description="Helical" evidence="20">
    <location>
        <begin position="229"/>
        <end position="255"/>
    </location>
</feature>
<evidence type="ECO:0000256" key="7">
    <source>
        <dbReference type="ARBA" id="ARBA00022778"/>
    </source>
</evidence>
<dbReference type="KEGG" id="nve:5502522"/>
<dbReference type="InterPro" id="IPR001171">
    <property type="entry name" value="ERG24_DHCR-like"/>
</dbReference>
<proteinExistence type="inferred from homology"/>
<keyword evidence="13" id="KW-0443">Lipid metabolism</keyword>
<sequence>MYDEEKEKDRKRGRREYEFGGPFGAFVFIFGLPVCVFAFYFFCVGKDGKCSFRQQSVSLPQWKEFFNPQAHLVYAAWMLYQVLLYMLPFGNVIKGPQLADGSQLDYRINSLFALLGTIALFFALMANKIPVTFVYDNFLSLITATILWSVVISVFLFVKAKRQGSGLSSGGNTGNAIYDFFMGHQLNPRIGNFDFKFFCEMRPGLLGWMMINFCLAVKESNDYGSLSPAMLLVCAFQFIYVADCLLFEASILSTIDMVHEGFGYMLAFGDLAFVPFMYSLQGRFLVDHRTHLHWAAIVSIVALKVVGYVIFRGSNLQKDYFRQHPEDPEFKDRETILTPSGKRLMVFGWWGLVRHPNYLGDILMAIAWSLPCGFSHAIPWFYPLYLTVLLIHREFRDEALNSHKYGKLWDEYCRRVPYRIFPKVF</sequence>
<dbReference type="OMA" id="PNYMGDL"/>
<evidence type="ECO:0000256" key="9">
    <source>
        <dbReference type="ARBA" id="ARBA00022955"/>
    </source>
</evidence>
<dbReference type="AlphaFoldDB" id="A7SXI1"/>
<evidence type="ECO:0000256" key="20">
    <source>
        <dbReference type="SAM" id="Phobius"/>
    </source>
</evidence>
<dbReference type="STRING" id="45351.A7SXI1"/>
<feature type="transmembrane region" description="Helical" evidence="20">
    <location>
        <begin position="69"/>
        <end position="87"/>
    </location>
</feature>
<organism evidence="21 22">
    <name type="scientific">Nematostella vectensis</name>
    <name type="common">Starlet sea anemone</name>
    <dbReference type="NCBI Taxonomy" id="45351"/>
    <lineage>
        <taxon>Eukaryota</taxon>
        <taxon>Metazoa</taxon>
        <taxon>Cnidaria</taxon>
        <taxon>Anthozoa</taxon>
        <taxon>Hexacorallia</taxon>
        <taxon>Actiniaria</taxon>
        <taxon>Edwardsiidae</taxon>
        <taxon>Nematostella</taxon>
    </lineage>
</organism>
<evidence type="ECO:0000256" key="8">
    <source>
        <dbReference type="ARBA" id="ARBA00022857"/>
    </source>
</evidence>
<dbReference type="InterPro" id="IPR018083">
    <property type="entry name" value="Sterol_reductase_CS"/>
</dbReference>
<accession>A7SXI1</accession>
<feature type="transmembrane region" description="Helical" evidence="20">
    <location>
        <begin position="292"/>
        <end position="311"/>
    </location>
</feature>
<evidence type="ECO:0000256" key="2">
    <source>
        <dbReference type="ARBA" id="ARBA00004770"/>
    </source>
</evidence>
<comment type="similarity">
    <text evidence="3">Belongs to the ERG4/ERG24 family.</text>
</comment>
<evidence type="ECO:0000256" key="12">
    <source>
        <dbReference type="ARBA" id="ARBA00023011"/>
    </source>
</evidence>
<evidence type="ECO:0000313" key="22">
    <source>
        <dbReference type="Proteomes" id="UP000001593"/>
    </source>
</evidence>
<keyword evidence="12" id="KW-0756">Sterol biosynthesis</keyword>
<keyword evidence="22" id="KW-1185">Reference proteome</keyword>
<keyword evidence="16" id="KW-0753">Steroid metabolism</keyword>
<dbReference type="OrthoDB" id="5326588at2759"/>